<dbReference type="FunFam" id="3.40.50.2300:FF:000021">
    <property type="entry name" value="Two-component system response regulator KdpE"/>
    <property type="match status" value="1"/>
</dbReference>
<dbReference type="Pfam" id="PF00486">
    <property type="entry name" value="Trans_reg_C"/>
    <property type="match status" value="1"/>
</dbReference>
<dbReference type="SUPFAM" id="SSF52172">
    <property type="entry name" value="CheY-like"/>
    <property type="match status" value="1"/>
</dbReference>
<accession>A0A9X3B757</accession>
<dbReference type="PROSITE" id="PS51755">
    <property type="entry name" value="OMPR_PHOB"/>
    <property type="match status" value="1"/>
</dbReference>
<evidence type="ECO:0000256" key="7">
    <source>
        <dbReference type="ARBA" id="ARBA00023163"/>
    </source>
</evidence>
<keyword evidence="7" id="KW-0804">Transcription</keyword>
<feature type="domain" description="OmpR/PhoB-type" evidence="11">
    <location>
        <begin position="127"/>
        <end position="226"/>
    </location>
</feature>
<evidence type="ECO:0000313" key="13">
    <source>
        <dbReference type="Proteomes" id="UP001155483"/>
    </source>
</evidence>
<dbReference type="InterPro" id="IPR001867">
    <property type="entry name" value="OmpR/PhoB-type_DNA-bd"/>
</dbReference>
<dbReference type="GO" id="GO:0000156">
    <property type="term" value="F:phosphorelay response regulator activity"/>
    <property type="evidence" value="ECO:0007669"/>
    <property type="project" value="TreeGrafter"/>
</dbReference>
<keyword evidence="3 8" id="KW-0597">Phosphoprotein</keyword>
<evidence type="ECO:0000256" key="2">
    <source>
        <dbReference type="ARBA" id="ARBA00022490"/>
    </source>
</evidence>
<dbReference type="Gene3D" id="3.40.50.2300">
    <property type="match status" value="1"/>
</dbReference>
<dbReference type="GO" id="GO:0000987">
    <property type="term" value="F:cis-regulatory region sequence-specific DNA binding"/>
    <property type="evidence" value="ECO:0007669"/>
    <property type="project" value="UniProtKB-ARBA"/>
</dbReference>
<gene>
    <name evidence="12" type="ORF">OCK74_06980</name>
</gene>
<feature type="DNA-binding region" description="OmpR/PhoB-type" evidence="9">
    <location>
        <begin position="127"/>
        <end position="226"/>
    </location>
</feature>
<sequence>MAKADLLIIDDEAQIRKLLSITLQSNGYTVRHASTAKEGLITAATHPPDLIILDLGLPDEDGHTILKKLREWFTNPVIILSVQNSESDVIKALDNGANDYLSKPFRTGELLARIRSALRTSVLEESKPVIICDDLQIDLAERTVKKNDELVKLTATEYALLALFAKNEGKVLTHQYLLRDIWGPGYINQSQYLRVFIAQLRKKIEKDPNRPEIIVTESGIGYRFICKEQ</sequence>
<dbReference type="PANTHER" id="PTHR48111:SF50">
    <property type="entry name" value="KDP OPERON TRANSCRIPTIONAL REGULATORY PROTEIN KDPE"/>
    <property type="match status" value="1"/>
</dbReference>
<dbReference type="InterPro" id="IPR036388">
    <property type="entry name" value="WH-like_DNA-bd_sf"/>
</dbReference>
<organism evidence="12 13">
    <name type="scientific">Paraflavisolibacter caeni</name>
    <dbReference type="NCBI Taxonomy" id="2982496"/>
    <lineage>
        <taxon>Bacteria</taxon>
        <taxon>Pseudomonadati</taxon>
        <taxon>Bacteroidota</taxon>
        <taxon>Chitinophagia</taxon>
        <taxon>Chitinophagales</taxon>
        <taxon>Chitinophagaceae</taxon>
        <taxon>Paraflavisolibacter</taxon>
    </lineage>
</organism>
<keyword evidence="13" id="KW-1185">Reference proteome</keyword>
<keyword evidence="4" id="KW-0902">Two-component regulatory system</keyword>
<evidence type="ECO:0000259" key="10">
    <source>
        <dbReference type="PROSITE" id="PS50110"/>
    </source>
</evidence>
<dbReference type="CDD" id="cd17620">
    <property type="entry name" value="REC_OmpR_KdpE-like"/>
    <property type="match status" value="1"/>
</dbReference>
<evidence type="ECO:0000259" key="11">
    <source>
        <dbReference type="PROSITE" id="PS51755"/>
    </source>
</evidence>
<dbReference type="SMART" id="SM00448">
    <property type="entry name" value="REC"/>
    <property type="match status" value="1"/>
</dbReference>
<evidence type="ECO:0000313" key="12">
    <source>
        <dbReference type="EMBL" id="MCU7548855.1"/>
    </source>
</evidence>
<evidence type="ECO:0000256" key="9">
    <source>
        <dbReference type="PROSITE-ProRule" id="PRU01091"/>
    </source>
</evidence>
<dbReference type="FunFam" id="1.10.10.10:FF:000210">
    <property type="entry name" value="Winged-helix transcriptional response regulator KdpE"/>
    <property type="match status" value="1"/>
</dbReference>
<comment type="subcellular location">
    <subcellularLocation>
        <location evidence="1">Cytoplasm</location>
    </subcellularLocation>
</comment>
<evidence type="ECO:0000256" key="6">
    <source>
        <dbReference type="ARBA" id="ARBA00023125"/>
    </source>
</evidence>
<comment type="caution">
    <text evidence="12">The sequence shown here is derived from an EMBL/GenBank/DDBJ whole genome shotgun (WGS) entry which is preliminary data.</text>
</comment>
<keyword evidence="6 9" id="KW-0238">DNA-binding</keyword>
<dbReference type="GO" id="GO:0042802">
    <property type="term" value="F:identical protein binding"/>
    <property type="evidence" value="ECO:0007669"/>
    <property type="project" value="UniProtKB-ARBA"/>
</dbReference>
<evidence type="ECO:0000256" key="1">
    <source>
        <dbReference type="ARBA" id="ARBA00004496"/>
    </source>
</evidence>
<name>A0A9X3B757_9BACT</name>
<keyword evidence="5" id="KW-0805">Transcription regulation</keyword>
<reference evidence="12" key="1">
    <citation type="submission" date="2022-09" db="EMBL/GenBank/DDBJ databases">
        <authorList>
            <person name="Yuan C."/>
            <person name="Ke Z."/>
        </authorList>
    </citation>
    <scope>NUCLEOTIDE SEQUENCE</scope>
    <source>
        <strain evidence="12">LB-8</strain>
    </source>
</reference>
<protein>
    <submittedName>
        <fullName evidence="12">Response regulator</fullName>
    </submittedName>
</protein>
<feature type="domain" description="Response regulatory" evidence="10">
    <location>
        <begin position="5"/>
        <end position="118"/>
    </location>
</feature>
<evidence type="ECO:0000256" key="5">
    <source>
        <dbReference type="ARBA" id="ARBA00023015"/>
    </source>
</evidence>
<dbReference type="EMBL" id="JAOTIF010000003">
    <property type="protein sequence ID" value="MCU7548855.1"/>
    <property type="molecule type" value="Genomic_DNA"/>
</dbReference>
<evidence type="ECO:0000256" key="8">
    <source>
        <dbReference type="PROSITE-ProRule" id="PRU00169"/>
    </source>
</evidence>
<dbReference type="PROSITE" id="PS50110">
    <property type="entry name" value="RESPONSE_REGULATORY"/>
    <property type="match status" value="1"/>
</dbReference>
<dbReference type="Pfam" id="PF00072">
    <property type="entry name" value="Response_reg"/>
    <property type="match status" value="1"/>
</dbReference>
<dbReference type="CDD" id="cd00383">
    <property type="entry name" value="trans_reg_C"/>
    <property type="match status" value="1"/>
</dbReference>
<proteinExistence type="predicted"/>
<dbReference type="SMART" id="SM00862">
    <property type="entry name" value="Trans_reg_C"/>
    <property type="match status" value="1"/>
</dbReference>
<dbReference type="RefSeq" id="WP_279296300.1">
    <property type="nucleotide sequence ID" value="NZ_JAOTIF010000003.1"/>
</dbReference>
<feature type="modified residue" description="4-aspartylphosphate" evidence="8">
    <location>
        <position position="54"/>
    </location>
</feature>
<dbReference type="Proteomes" id="UP001155483">
    <property type="component" value="Unassembled WGS sequence"/>
</dbReference>
<dbReference type="GO" id="GO:0005829">
    <property type="term" value="C:cytosol"/>
    <property type="evidence" value="ECO:0007669"/>
    <property type="project" value="TreeGrafter"/>
</dbReference>
<dbReference type="PANTHER" id="PTHR48111">
    <property type="entry name" value="REGULATOR OF RPOS"/>
    <property type="match status" value="1"/>
</dbReference>
<keyword evidence="2" id="KW-0963">Cytoplasm</keyword>
<dbReference type="InterPro" id="IPR039420">
    <property type="entry name" value="WalR-like"/>
</dbReference>
<reference evidence="12" key="2">
    <citation type="submission" date="2023-04" db="EMBL/GenBank/DDBJ databases">
        <title>Paracnuella aquatica gen. nov., sp. nov., a member of the family Chitinophagaceae isolated from a hot spring.</title>
        <authorList>
            <person name="Wang C."/>
        </authorList>
    </citation>
    <scope>NUCLEOTIDE SEQUENCE</scope>
    <source>
        <strain evidence="12">LB-8</strain>
    </source>
</reference>
<evidence type="ECO:0000256" key="3">
    <source>
        <dbReference type="ARBA" id="ARBA00022553"/>
    </source>
</evidence>
<dbReference type="GO" id="GO:0032993">
    <property type="term" value="C:protein-DNA complex"/>
    <property type="evidence" value="ECO:0007669"/>
    <property type="project" value="TreeGrafter"/>
</dbReference>
<dbReference type="AlphaFoldDB" id="A0A9X3B757"/>
<dbReference type="InterPro" id="IPR011006">
    <property type="entry name" value="CheY-like_superfamily"/>
</dbReference>
<dbReference type="GO" id="GO:0045893">
    <property type="term" value="P:positive regulation of DNA-templated transcription"/>
    <property type="evidence" value="ECO:0007669"/>
    <property type="project" value="UniProtKB-ARBA"/>
</dbReference>
<dbReference type="InterPro" id="IPR001789">
    <property type="entry name" value="Sig_transdc_resp-reg_receiver"/>
</dbReference>
<evidence type="ECO:0000256" key="4">
    <source>
        <dbReference type="ARBA" id="ARBA00023012"/>
    </source>
</evidence>
<dbReference type="Gene3D" id="1.10.10.10">
    <property type="entry name" value="Winged helix-like DNA-binding domain superfamily/Winged helix DNA-binding domain"/>
    <property type="match status" value="1"/>
</dbReference>